<dbReference type="InterPro" id="IPR003542">
    <property type="entry name" value="Enbac_synth_compD-like"/>
</dbReference>
<evidence type="ECO:0000313" key="7">
    <source>
        <dbReference type="Proteomes" id="UP000243342"/>
    </source>
</evidence>
<evidence type="ECO:0000313" key="6">
    <source>
        <dbReference type="EMBL" id="OIV36254.1"/>
    </source>
</evidence>
<dbReference type="InterPro" id="IPR041354">
    <property type="entry name" value="4PPT_N"/>
</dbReference>
<feature type="binding site" evidence="3">
    <location>
        <position position="110"/>
    </location>
    <ligand>
        <name>Mg(2+)</name>
        <dbReference type="ChEBI" id="CHEBI:18420"/>
    </ligand>
</feature>
<keyword evidence="3" id="KW-0460">Magnesium</keyword>
<sequence length="216" mass="22748">MLRDLLPEMVAVREAGPGADEAALGELFPEEAELVAGAVENRRREFAAARRCARAALAELGVAAGPIGRGADREPLWPDGVVGSLTHCEGYRAAAVARSSRVRSVGIDAEPARALREPAVLRLVALEGERGMLGSLARADGGVPWDRLLFSAKESVYKAWYPLTGRWLGFEDARVALAPDGTFSAELLVGQAPVPSFAGRWAVAGGVLVTAVLVPL</sequence>
<feature type="binding site" evidence="2">
    <location>
        <position position="42"/>
    </location>
    <ligand>
        <name>CoA</name>
        <dbReference type="ChEBI" id="CHEBI:57287"/>
    </ligand>
</feature>
<dbReference type="GO" id="GO:0009239">
    <property type="term" value="P:enterobactin biosynthetic process"/>
    <property type="evidence" value="ECO:0007669"/>
    <property type="project" value="InterPro"/>
</dbReference>
<dbReference type="InterPro" id="IPR037143">
    <property type="entry name" value="4-PPantetheinyl_Trfase_dom_sf"/>
</dbReference>
<comment type="cofactor">
    <cofactor evidence="3">
        <name>Mg(2+)</name>
        <dbReference type="ChEBI" id="CHEBI:18420"/>
    </cofactor>
</comment>
<reference evidence="6 7" key="1">
    <citation type="submission" date="2016-10" db="EMBL/GenBank/DDBJ databases">
        <title>Genome sequence of Streptomyces gilvigriseus MUSC 26.</title>
        <authorList>
            <person name="Lee L.-H."/>
            <person name="Ser H.-L."/>
        </authorList>
    </citation>
    <scope>NUCLEOTIDE SEQUENCE [LARGE SCALE GENOMIC DNA]</scope>
    <source>
        <strain evidence="6 7">MUSC 26</strain>
    </source>
</reference>
<feature type="domain" description="4'-phosphopantetheinyl transferase N-terminal" evidence="5">
    <location>
        <begin position="30"/>
        <end position="97"/>
    </location>
</feature>
<evidence type="ECO:0000256" key="3">
    <source>
        <dbReference type="PIRSR" id="PIRSR603542-2"/>
    </source>
</evidence>
<dbReference type="PANTHER" id="PTHR38096">
    <property type="entry name" value="ENTEROBACTIN SYNTHASE COMPONENT D"/>
    <property type="match status" value="1"/>
</dbReference>
<organism evidence="6 7">
    <name type="scientific">Mangrovactinospora gilvigrisea</name>
    <dbReference type="NCBI Taxonomy" id="1428644"/>
    <lineage>
        <taxon>Bacteria</taxon>
        <taxon>Bacillati</taxon>
        <taxon>Actinomycetota</taxon>
        <taxon>Actinomycetes</taxon>
        <taxon>Kitasatosporales</taxon>
        <taxon>Streptomycetaceae</taxon>
        <taxon>Mangrovactinospora</taxon>
    </lineage>
</organism>
<evidence type="ECO:0008006" key="8">
    <source>
        <dbReference type="Google" id="ProtNLM"/>
    </source>
</evidence>
<feature type="binding site" evidence="2">
    <location>
        <begin position="86"/>
        <end position="87"/>
    </location>
    <ligand>
        <name>CoA</name>
        <dbReference type="ChEBI" id="CHEBI:57287"/>
    </ligand>
</feature>
<feature type="binding site" evidence="2">
    <location>
        <position position="108"/>
    </location>
    <ligand>
        <name>CoA</name>
        <dbReference type="ChEBI" id="CHEBI:57287"/>
    </ligand>
</feature>
<gene>
    <name evidence="6" type="ORF">BIV57_17275</name>
</gene>
<dbReference type="GO" id="GO:0000287">
    <property type="term" value="F:magnesium ion binding"/>
    <property type="evidence" value="ECO:0007669"/>
    <property type="project" value="InterPro"/>
</dbReference>
<dbReference type="GO" id="GO:0009366">
    <property type="term" value="C:enterobactin synthetase complex"/>
    <property type="evidence" value="ECO:0007669"/>
    <property type="project" value="InterPro"/>
</dbReference>
<feature type="binding site" evidence="2">
    <location>
        <position position="154"/>
    </location>
    <ligand>
        <name>CoA</name>
        <dbReference type="ChEBI" id="CHEBI:57287"/>
    </ligand>
</feature>
<feature type="binding site" evidence="3">
    <location>
        <position position="108"/>
    </location>
    <ligand>
        <name>Mg(2+)</name>
        <dbReference type="ChEBI" id="CHEBI:18420"/>
    </ligand>
</feature>
<evidence type="ECO:0000256" key="1">
    <source>
        <dbReference type="ARBA" id="ARBA00022679"/>
    </source>
</evidence>
<dbReference type="RefSeq" id="WP_071657802.1">
    <property type="nucleotide sequence ID" value="NZ_MLCF01000105.1"/>
</dbReference>
<keyword evidence="3" id="KW-0479">Metal-binding</keyword>
<dbReference type="AlphaFoldDB" id="A0A1J7BC88"/>
<dbReference type="STRING" id="1428644.BIV57_17275"/>
<dbReference type="InterPro" id="IPR008278">
    <property type="entry name" value="4-PPantetheinyl_Trfase_dom"/>
</dbReference>
<dbReference type="Proteomes" id="UP000243342">
    <property type="component" value="Unassembled WGS sequence"/>
</dbReference>
<feature type="binding site" evidence="2">
    <location>
        <position position="168"/>
    </location>
    <ligand>
        <name>CoA</name>
        <dbReference type="ChEBI" id="CHEBI:57287"/>
    </ligand>
</feature>
<feature type="binding site" evidence="3">
    <location>
        <position position="109"/>
    </location>
    <ligand>
        <name>Mg(2+)</name>
        <dbReference type="ChEBI" id="CHEBI:18420"/>
    </ligand>
</feature>
<keyword evidence="1" id="KW-0808">Transferase</keyword>
<feature type="binding site" evidence="2">
    <location>
        <position position="158"/>
    </location>
    <ligand>
        <name>CoA</name>
        <dbReference type="ChEBI" id="CHEBI:57287"/>
    </ligand>
</feature>
<dbReference type="Gene3D" id="3.90.470.20">
    <property type="entry name" value="4'-phosphopantetheinyl transferase domain"/>
    <property type="match status" value="1"/>
</dbReference>
<comment type="caution">
    <text evidence="6">The sequence shown here is derived from an EMBL/GenBank/DDBJ whole genome shotgun (WGS) entry which is preliminary data.</text>
</comment>
<feature type="domain" description="4'-phosphopantetheinyl transferase" evidence="4">
    <location>
        <begin position="104"/>
        <end position="197"/>
    </location>
</feature>
<dbReference type="Pfam" id="PF17837">
    <property type="entry name" value="4PPT_N"/>
    <property type="match status" value="1"/>
</dbReference>
<dbReference type="PRINTS" id="PR01399">
    <property type="entry name" value="ENTSNTHTASED"/>
</dbReference>
<evidence type="ECO:0000259" key="4">
    <source>
        <dbReference type="Pfam" id="PF01648"/>
    </source>
</evidence>
<dbReference type="SUPFAM" id="SSF56214">
    <property type="entry name" value="4'-phosphopantetheinyl transferase"/>
    <property type="match status" value="1"/>
</dbReference>
<dbReference type="Pfam" id="PF01648">
    <property type="entry name" value="ACPS"/>
    <property type="match status" value="1"/>
</dbReference>
<name>A0A1J7BC88_9ACTN</name>
<dbReference type="OrthoDB" id="8210607at2"/>
<evidence type="ECO:0000256" key="2">
    <source>
        <dbReference type="PIRSR" id="PIRSR603542-1"/>
    </source>
</evidence>
<dbReference type="GO" id="GO:0005886">
    <property type="term" value="C:plasma membrane"/>
    <property type="evidence" value="ECO:0007669"/>
    <property type="project" value="TreeGrafter"/>
</dbReference>
<evidence type="ECO:0000259" key="5">
    <source>
        <dbReference type="Pfam" id="PF17837"/>
    </source>
</evidence>
<keyword evidence="7" id="KW-1185">Reference proteome</keyword>
<accession>A0A1J7BC88</accession>
<feature type="binding site" evidence="2">
    <location>
        <position position="50"/>
    </location>
    <ligand>
        <name>CoA</name>
        <dbReference type="ChEBI" id="CHEBI:57287"/>
    </ligand>
</feature>
<proteinExistence type="predicted"/>
<dbReference type="PANTHER" id="PTHR38096:SF1">
    <property type="entry name" value="ENTEROBACTIN SYNTHASE COMPONENT D"/>
    <property type="match status" value="1"/>
</dbReference>
<protein>
    <recommendedName>
        <fullName evidence="8">4'-phosphopantetheinyl transferase</fullName>
    </recommendedName>
</protein>
<dbReference type="GO" id="GO:0008897">
    <property type="term" value="F:holo-[acyl-carrier-protein] synthase activity"/>
    <property type="evidence" value="ECO:0007669"/>
    <property type="project" value="InterPro"/>
</dbReference>
<dbReference type="EMBL" id="MLCF01000105">
    <property type="protein sequence ID" value="OIV36254.1"/>
    <property type="molecule type" value="Genomic_DNA"/>
</dbReference>